<evidence type="ECO:0000256" key="1">
    <source>
        <dbReference type="SAM" id="MobiDB-lite"/>
    </source>
</evidence>
<keyword evidence="3" id="KW-1185">Reference proteome</keyword>
<protein>
    <submittedName>
        <fullName evidence="2">Uncharacterized protein</fullName>
    </submittedName>
</protein>
<accession>A0A8G0L9J9</accession>
<dbReference type="EMBL" id="CP075866">
    <property type="protein sequence ID" value="QYS98257.1"/>
    <property type="molecule type" value="Genomic_DNA"/>
</dbReference>
<gene>
    <name evidence="2" type="ORF">H0G86_005444</name>
</gene>
<feature type="region of interest" description="Disordered" evidence="1">
    <location>
        <begin position="57"/>
        <end position="81"/>
    </location>
</feature>
<name>A0A8G0L9J9_9HYPO</name>
<organism evidence="2 3">
    <name type="scientific">Trichoderma simmonsii</name>
    <dbReference type="NCBI Taxonomy" id="1491479"/>
    <lineage>
        <taxon>Eukaryota</taxon>
        <taxon>Fungi</taxon>
        <taxon>Dikarya</taxon>
        <taxon>Ascomycota</taxon>
        <taxon>Pezizomycotina</taxon>
        <taxon>Sordariomycetes</taxon>
        <taxon>Hypocreomycetidae</taxon>
        <taxon>Hypocreales</taxon>
        <taxon>Hypocreaceae</taxon>
        <taxon>Trichoderma</taxon>
    </lineage>
</organism>
<proteinExistence type="predicted"/>
<dbReference type="AlphaFoldDB" id="A0A8G0L9J9"/>
<evidence type="ECO:0000313" key="3">
    <source>
        <dbReference type="Proteomes" id="UP000826661"/>
    </source>
</evidence>
<dbReference type="Proteomes" id="UP000826661">
    <property type="component" value="Chromosome III"/>
</dbReference>
<evidence type="ECO:0000313" key="2">
    <source>
        <dbReference type="EMBL" id="QYS98257.1"/>
    </source>
</evidence>
<sequence>MAQRPCLDFLPRELVASGSGRCLVQIQAPVHWPLHLLLAAGLSACASSQRSRDISARRISVDHHQQAQGFERPSRTDRSSQRAVPELFLCNNQAAKLCLRRIRSDRGHS</sequence>
<reference evidence="2 3" key="1">
    <citation type="journal article" date="2021" name="BMC Genomics">
        <title>Telomere-to-telomere genome assembly of asparaginase-producing Trichoderma simmonsii.</title>
        <authorList>
            <person name="Chung D."/>
            <person name="Kwon Y.M."/>
            <person name="Yang Y."/>
        </authorList>
    </citation>
    <scope>NUCLEOTIDE SEQUENCE [LARGE SCALE GENOMIC DNA]</scope>
    <source>
        <strain evidence="2 3">GH-Sj1</strain>
    </source>
</reference>